<dbReference type="PANTHER" id="PTHR44196">
    <property type="entry name" value="DEHYDROGENASE/REDUCTASE SDR FAMILY MEMBER 7B"/>
    <property type="match status" value="1"/>
</dbReference>
<evidence type="ECO:0000313" key="4">
    <source>
        <dbReference type="EMBL" id="QAA33107.1"/>
    </source>
</evidence>
<dbReference type="PANTHER" id="PTHR44196:SF2">
    <property type="entry name" value="SHORT-CHAIN DEHYDROGENASE-RELATED"/>
    <property type="match status" value="1"/>
</dbReference>
<protein>
    <submittedName>
        <fullName evidence="4">Short-chain dehydrogenase</fullName>
    </submittedName>
</protein>
<proteinExistence type="inferred from homology"/>
<dbReference type="OrthoDB" id="9808814at2"/>
<dbReference type="PRINTS" id="PR00080">
    <property type="entry name" value="SDRFAMILY"/>
</dbReference>
<keyword evidence="2" id="KW-0560">Oxidoreductase</keyword>
<dbReference type="PIRSF" id="PIRSF000126">
    <property type="entry name" value="11-beta-HSD1"/>
    <property type="match status" value="1"/>
</dbReference>
<dbReference type="Pfam" id="PF00106">
    <property type="entry name" value="adh_short"/>
    <property type="match status" value="1"/>
</dbReference>
<dbReference type="GO" id="GO:0016491">
    <property type="term" value="F:oxidoreductase activity"/>
    <property type="evidence" value="ECO:0007669"/>
    <property type="project" value="UniProtKB-KW"/>
</dbReference>
<dbReference type="EMBL" id="CP025746">
    <property type="protein sequence ID" value="QAA33107.1"/>
    <property type="molecule type" value="Genomic_DNA"/>
</dbReference>
<evidence type="ECO:0000256" key="3">
    <source>
        <dbReference type="RuleBase" id="RU000363"/>
    </source>
</evidence>
<dbReference type="SUPFAM" id="SSF51735">
    <property type="entry name" value="NAD(P)-binding Rossmann-fold domains"/>
    <property type="match status" value="1"/>
</dbReference>
<evidence type="ECO:0000256" key="1">
    <source>
        <dbReference type="ARBA" id="ARBA00006484"/>
    </source>
</evidence>
<comment type="similarity">
    <text evidence="1 3">Belongs to the short-chain dehydrogenases/reductases (SDR) family.</text>
</comment>
<organism evidence="4 5">
    <name type="scientific">Clostridium manihotivorum</name>
    <dbReference type="NCBI Taxonomy" id="2320868"/>
    <lineage>
        <taxon>Bacteria</taxon>
        <taxon>Bacillati</taxon>
        <taxon>Bacillota</taxon>
        <taxon>Clostridia</taxon>
        <taxon>Eubacteriales</taxon>
        <taxon>Clostridiaceae</taxon>
        <taxon>Clostridium</taxon>
    </lineage>
</organism>
<dbReference type="GO" id="GO:0016020">
    <property type="term" value="C:membrane"/>
    <property type="evidence" value="ECO:0007669"/>
    <property type="project" value="TreeGrafter"/>
</dbReference>
<reference evidence="4 5" key="1">
    <citation type="submission" date="2018-01" db="EMBL/GenBank/DDBJ databases">
        <title>Genome Sequencing and Assembly of Anaerobacter polyendosporus strain CT4.</title>
        <authorList>
            <person name="Tachaapaikoon C."/>
            <person name="Sutheeworapong S."/>
            <person name="Jenjaroenpun P."/>
            <person name="Wongsurawat T."/>
            <person name="Nookeaw I."/>
            <person name="Cheawchanlertfa P."/>
            <person name="Kosugi A."/>
            <person name="Cheevadhanarak S."/>
            <person name="Ratanakhanokchai K."/>
        </authorList>
    </citation>
    <scope>NUCLEOTIDE SEQUENCE [LARGE SCALE GENOMIC DNA]</scope>
    <source>
        <strain evidence="4 5">CT4</strain>
    </source>
</reference>
<keyword evidence="5" id="KW-1185">Reference proteome</keyword>
<dbReference type="Gene3D" id="3.40.50.720">
    <property type="entry name" value="NAD(P)-binding Rossmann-like Domain"/>
    <property type="match status" value="1"/>
</dbReference>
<dbReference type="CDD" id="cd05233">
    <property type="entry name" value="SDR_c"/>
    <property type="match status" value="1"/>
</dbReference>
<evidence type="ECO:0000313" key="5">
    <source>
        <dbReference type="Proteomes" id="UP000286268"/>
    </source>
</evidence>
<dbReference type="RefSeq" id="WP_128213836.1">
    <property type="nucleotide sequence ID" value="NZ_CP025746.1"/>
</dbReference>
<dbReference type="InterPro" id="IPR002347">
    <property type="entry name" value="SDR_fam"/>
</dbReference>
<gene>
    <name evidence="4" type="ORF">C1I91_16495</name>
</gene>
<dbReference type="KEGG" id="cmah:C1I91_16495"/>
<sequence>MVNNDTVLITGASSGIGYELAEVFASKKYDLVLVARSTEKLKEISDQLSKKYLIKVFIISEDLTKENAAETVFQKVKNNNIKVNILVNNAGAGKVGLFHQMDASEDYKMIQLNIASLTHLTKLFISEMMEQGSGKIMNVASTGAYSPGPFIATYYATKAYVLSLSEALYKELKPYNITVTTLCPGATKTNFTKNAGKKDAPGAMEAAKVARCGYEGLMKNKKLIVPGLINKILIRLPKNLVSTLNFKSQKNLAEK</sequence>
<dbReference type="Proteomes" id="UP000286268">
    <property type="component" value="Chromosome"/>
</dbReference>
<evidence type="ECO:0000256" key="2">
    <source>
        <dbReference type="ARBA" id="ARBA00023002"/>
    </source>
</evidence>
<name>A0A3R5QZC8_9CLOT</name>
<dbReference type="AlphaFoldDB" id="A0A3R5QZC8"/>
<dbReference type="PRINTS" id="PR00081">
    <property type="entry name" value="GDHRDH"/>
</dbReference>
<dbReference type="InterPro" id="IPR036291">
    <property type="entry name" value="NAD(P)-bd_dom_sf"/>
</dbReference>
<accession>A0A3R5QZC8</accession>